<accession>A0ABP9SCZ8</accession>
<evidence type="ECO:0000256" key="1">
    <source>
        <dbReference type="ARBA" id="ARBA00022729"/>
    </source>
</evidence>
<dbReference type="PROSITE" id="PS51257">
    <property type="entry name" value="PROKAR_LIPOPROTEIN"/>
    <property type="match status" value="1"/>
</dbReference>
<evidence type="ECO:0000256" key="4">
    <source>
        <dbReference type="ARBA" id="ARBA00023136"/>
    </source>
</evidence>
<protein>
    <submittedName>
        <fullName evidence="8">Penicillin-binding protein activator</fullName>
    </submittedName>
</protein>
<evidence type="ECO:0000256" key="5">
    <source>
        <dbReference type="ARBA" id="ARBA00023139"/>
    </source>
</evidence>
<evidence type="ECO:0000313" key="8">
    <source>
        <dbReference type="EMBL" id="GAA5194356.1"/>
    </source>
</evidence>
<comment type="caution">
    <text evidence="8">The sequence shown here is derived from an EMBL/GenBank/DDBJ whole genome shotgun (WGS) entry which is preliminary data.</text>
</comment>
<dbReference type="PANTHER" id="PTHR38038">
    <property type="entry name" value="PENICILLIN-BINDING PROTEIN ACTIVATOR LPOA"/>
    <property type="match status" value="1"/>
</dbReference>
<dbReference type="Gene3D" id="3.40.50.2300">
    <property type="match status" value="2"/>
</dbReference>
<evidence type="ECO:0000256" key="3">
    <source>
        <dbReference type="ARBA" id="ARBA00022984"/>
    </source>
</evidence>
<keyword evidence="5" id="KW-0564">Palmitate</keyword>
<keyword evidence="4" id="KW-0472">Membrane</keyword>
<keyword evidence="2" id="KW-0133">Cell shape</keyword>
<keyword evidence="3" id="KW-0573">Peptidoglycan synthesis</keyword>
<keyword evidence="1" id="KW-0732">Signal</keyword>
<name>A0ABP9SCZ8_9GAMM</name>
<dbReference type="InterPro" id="IPR011990">
    <property type="entry name" value="TPR-like_helical_dom_sf"/>
</dbReference>
<dbReference type="EMBL" id="BAABLF010000029">
    <property type="protein sequence ID" value="GAA5194356.1"/>
    <property type="molecule type" value="Genomic_DNA"/>
</dbReference>
<evidence type="ECO:0000313" key="9">
    <source>
        <dbReference type="Proteomes" id="UP001501600"/>
    </source>
</evidence>
<sequence length="614" mass="68078">MKSHCFNLLSHPACHGGRRGVIALLLLTLGGCASAPDSPPPARKPSITLGSATQSADDYLALAESSEGTQQLSYLLLAARDQLQQGQLGAASNLLDAIEARLPQQGALQAEYRLLRARLALESGARDSVMSWLNWPAGWALSPAQWRDRYAISIRYSQQSGDPLGQALGHYQLGRYLTPDLLSQNDDRIWSLLSGLPDESLKAAMAATQEAEWRAWLELAWLAQHYGVQPNTMLSELARWQSAHPRHPAARRLPDDLERALNVQPYRPNTVAVLLPLSGQFANQAKAIQQGLLANLLAQPESRTMRFYDTETMPVADAYRLALDEGAEFVIGPLLRGNVDALLEVYGQEVPLLALNQAPNGNSEEHLFFFSLDPETEARQAADRMWHDGITHPLILASGNTTGQRMAEQFQAQWQAHSDDPVEIHYFRNNDQIRGTVQSALHVDESEARIASIRKLFGNTTQADFRSRRDIDGLYLVANGDEVRLLKPFVDANIAVFADPLALYGSSRAHGELANQQIAGELEGLSLSDMPWLLSDNAQRQQAVTLWPERSLALQRLYAMGYDSWGLIDRLAQMRVFTGYQMRGLSGQFTVDSKGQLLRQLSWGKYRRGALQGE</sequence>
<organism evidence="8 9">
    <name type="scientific">Ferrimonas gelatinilytica</name>
    <dbReference type="NCBI Taxonomy" id="1255257"/>
    <lineage>
        <taxon>Bacteria</taxon>
        <taxon>Pseudomonadati</taxon>
        <taxon>Pseudomonadota</taxon>
        <taxon>Gammaproteobacteria</taxon>
        <taxon>Alteromonadales</taxon>
        <taxon>Ferrimonadaceae</taxon>
        <taxon>Ferrimonas</taxon>
    </lineage>
</organism>
<dbReference type="Pfam" id="PF04348">
    <property type="entry name" value="LppC"/>
    <property type="match status" value="1"/>
</dbReference>
<keyword evidence="6" id="KW-0998">Cell outer membrane</keyword>
<dbReference type="Gene3D" id="1.25.40.650">
    <property type="match status" value="1"/>
</dbReference>
<evidence type="ECO:0000256" key="7">
    <source>
        <dbReference type="ARBA" id="ARBA00023288"/>
    </source>
</evidence>
<dbReference type="PANTHER" id="PTHR38038:SF1">
    <property type="entry name" value="PENICILLIN-BINDING PROTEIN ACTIVATOR LPOA"/>
    <property type="match status" value="1"/>
</dbReference>
<dbReference type="RefSeq" id="WP_345317713.1">
    <property type="nucleotide sequence ID" value="NZ_BAABLF010000029.1"/>
</dbReference>
<dbReference type="Proteomes" id="UP001501600">
    <property type="component" value="Unassembled WGS sequence"/>
</dbReference>
<dbReference type="InterPro" id="IPR007443">
    <property type="entry name" value="LpoA"/>
</dbReference>
<dbReference type="InterPro" id="IPR028082">
    <property type="entry name" value="Peripla_BP_I"/>
</dbReference>
<keyword evidence="9" id="KW-1185">Reference proteome</keyword>
<evidence type="ECO:0000256" key="2">
    <source>
        <dbReference type="ARBA" id="ARBA00022960"/>
    </source>
</evidence>
<evidence type="ECO:0000256" key="6">
    <source>
        <dbReference type="ARBA" id="ARBA00023237"/>
    </source>
</evidence>
<dbReference type="CDD" id="cd06339">
    <property type="entry name" value="PBP1_YraM_LppC_lipoprotein-like"/>
    <property type="match status" value="1"/>
</dbReference>
<dbReference type="Gene3D" id="1.25.40.10">
    <property type="entry name" value="Tetratricopeptide repeat domain"/>
    <property type="match status" value="1"/>
</dbReference>
<proteinExistence type="predicted"/>
<dbReference type="SUPFAM" id="SSF53822">
    <property type="entry name" value="Periplasmic binding protein-like I"/>
    <property type="match status" value="1"/>
</dbReference>
<keyword evidence="7" id="KW-0449">Lipoprotein</keyword>
<reference evidence="9" key="1">
    <citation type="journal article" date="2019" name="Int. J. Syst. Evol. Microbiol.">
        <title>The Global Catalogue of Microorganisms (GCM) 10K type strain sequencing project: providing services to taxonomists for standard genome sequencing and annotation.</title>
        <authorList>
            <consortium name="The Broad Institute Genomics Platform"/>
            <consortium name="The Broad Institute Genome Sequencing Center for Infectious Disease"/>
            <person name="Wu L."/>
            <person name="Ma J."/>
        </authorList>
    </citation>
    <scope>NUCLEOTIDE SEQUENCE [LARGE SCALE GENOMIC DNA]</scope>
    <source>
        <strain evidence="9">JCM 18720</strain>
    </source>
</reference>
<gene>
    <name evidence="8" type="ORF">GCM10025772_27160</name>
</gene>